<feature type="region of interest" description="Disordered" evidence="1">
    <location>
        <begin position="1"/>
        <end position="49"/>
    </location>
</feature>
<keyword evidence="3" id="KW-1185">Reference proteome</keyword>
<protein>
    <submittedName>
        <fullName evidence="2">Uncharacterized protein</fullName>
    </submittedName>
</protein>
<dbReference type="GeneID" id="81367655"/>
<evidence type="ECO:0000313" key="2">
    <source>
        <dbReference type="EMBL" id="KAJ5404167.1"/>
    </source>
</evidence>
<comment type="caution">
    <text evidence="2">The sequence shown here is derived from an EMBL/GenBank/DDBJ whole genome shotgun (WGS) entry which is preliminary data.</text>
</comment>
<evidence type="ECO:0000313" key="3">
    <source>
        <dbReference type="Proteomes" id="UP001147747"/>
    </source>
</evidence>
<sequence length="333" mass="36085">MVNTPPSMGDPGFSKPSTVTPEYGNFPRDAAASQQSTLSPAARDGDNWGINREFDFKRTDSIGYPNAAETMMDYRHPMPVQNIPYTESPSFAGKPADTPTSLMSFDTTLDTPGDGTTMSHGLTFHGTNLPAVGGIMPHHPQTVSFSGNEVWPPMQHNVDPWRPQWGADPAWNTQEDLYSGWHDLPSLSAPAMDPRSSSQPYTHLSTSPGFAPLMGFPNHKSPTSFSGDLGLSNPQTSTAYQASQYHAYDVQAPVPAPAAASASPLTPMSLAYMSNMASQGWTDQETLTSIHESNISTPEPLVRLTSRQCSNAFLVECKRKGLSYKDIKRMGGI</sequence>
<reference evidence="2" key="2">
    <citation type="journal article" date="2023" name="IMA Fungus">
        <title>Comparative genomic study of the Penicillium genus elucidates a diverse pangenome and 15 lateral gene transfer events.</title>
        <authorList>
            <person name="Petersen C."/>
            <person name="Sorensen T."/>
            <person name="Nielsen M.R."/>
            <person name="Sondergaard T.E."/>
            <person name="Sorensen J.L."/>
            <person name="Fitzpatrick D.A."/>
            <person name="Frisvad J.C."/>
            <person name="Nielsen K.L."/>
        </authorList>
    </citation>
    <scope>NUCLEOTIDE SEQUENCE</scope>
    <source>
        <strain evidence="2">IBT 29677</strain>
    </source>
</reference>
<reference evidence="2" key="1">
    <citation type="submission" date="2022-12" db="EMBL/GenBank/DDBJ databases">
        <authorList>
            <person name="Petersen C."/>
        </authorList>
    </citation>
    <scope>NUCLEOTIDE SEQUENCE</scope>
    <source>
        <strain evidence="2">IBT 29677</strain>
    </source>
</reference>
<dbReference type="Proteomes" id="UP001147747">
    <property type="component" value="Unassembled WGS sequence"/>
</dbReference>
<gene>
    <name evidence="2" type="ORF">N7509_004038</name>
</gene>
<evidence type="ECO:0000256" key="1">
    <source>
        <dbReference type="SAM" id="MobiDB-lite"/>
    </source>
</evidence>
<dbReference type="AlphaFoldDB" id="A0A9W9W688"/>
<dbReference type="OrthoDB" id="3439209at2759"/>
<organism evidence="2 3">
    <name type="scientific">Penicillium cosmopolitanum</name>
    <dbReference type="NCBI Taxonomy" id="1131564"/>
    <lineage>
        <taxon>Eukaryota</taxon>
        <taxon>Fungi</taxon>
        <taxon>Dikarya</taxon>
        <taxon>Ascomycota</taxon>
        <taxon>Pezizomycotina</taxon>
        <taxon>Eurotiomycetes</taxon>
        <taxon>Eurotiomycetidae</taxon>
        <taxon>Eurotiales</taxon>
        <taxon>Aspergillaceae</taxon>
        <taxon>Penicillium</taxon>
    </lineage>
</organism>
<dbReference type="RefSeq" id="XP_056491409.1">
    <property type="nucleotide sequence ID" value="XM_056628675.1"/>
</dbReference>
<name>A0A9W9W688_9EURO</name>
<accession>A0A9W9W688</accession>
<proteinExistence type="predicted"/>
<dbReference type="EMBL" id="JAPZBU010000005">
    <property type="protein sequence ID" value="KAJ5404167.1"/>
    <property type="molecule type" value="Genomic_DNA"/>
</dbReference>